<feature type="region of interest" description="Disordered" evidence="2">
    <location>
        <begin position="177"/>
        <end position="267"/>
    </location>
</feature>
<feature type="compositionally biased region" description="Basic and acidic residues" evidence="2">
    <location>
        <begin position="101"/>
        <end position="111"/>
    </location>
</feature>
<feature type="compositionally biased region" description="Polar residues" evidence="2">
    <location>
        <begin position="116"/>
        <end position="126"/>
    </location>
</feature>
<dbReference type="EMBL" id="JAZGSY010000060">
    <property type="protein sequence ID" value="KAL1841901.1"/>
    <property type="molecule type" value="Genomic_DNA"/>
</dbReference>
<sequence>MSSKSSFLPLSRDGPILPLHNRTSPPIRKKPSEYSLAELSPHADDDDILPARPNTASDSDHRYASRRSPSPSPGYGDKSKPKEPILFAGPPPPIARSMMLYRDEEDRDTSHRPSGPASSLARNINSVLFDHLVPSPGGRSSRDTDFDPKPDPVWLTLQRRERALQREIQFLLDAQSAGLAANLEPPPSDQSDSKPSRSSTPTASASSSYTTAPSNTPHSRRTSRPNHNRRVSFDPHPPSSPTPTTSSGTPIPVRQPKPKPPTLRSARAGLARAMAALLELRADEDAALSAALAARKQALARLRRWGARRESVVRELKALEEGDASEDPLGRELGELRVEREQVRREVEDLEGRLRALRQRGRELDNKIREVESRRESGLSGYRGALREVEGRIEGLLTRPGVRPLDVGVLGPSRGQDGEDGEVVESPGGVEFLRLRPERRTMEMARDWWEAEVAILERRKAEVDRERAALEEGAEVWQQAVKMVSEFEKELRREMSGAHTSNNPSSNSSINSGSNKIGEGKGRSKSNSSASRPLSPSPSPAPSTPEQTMLAQLDKMRAVMSRLADLSHVAEDRGWNLLICAIGAELDAFRQADRMLRDALRAAGLDVPSPADEGQHDEDGGDGAGDERGGGDGIGLDGAEELTPRLGRSVNLSRSAAALGSGSTGSVGKLVDVADSAPSAQERRGDRDPESSDNEVPPDLLAVAAEEEEEEDEHRHGHELLSSSPPPPSLSRESSNNEVPPEFLVEHDMREDEEGGVGGPFLGLLGR</sequence>
<evidence type="ECO:0008006" key="5">
    <source>
        <dbReference type="Google" id="ProtNLM"/>
    </source>
</evidence>
<keyword evidence="1" id="KW-0175">Coiled coil</keyword>
<feature type="compositionally biased region" description="Low complexity" evidence="2">
    <location>
        <begin position="501"/>
        <end position="515"/>
    </location>
</feature>
<feature type="compositionally biased region" description="Low complexity" evidence="2">
    <location>
        <begin position="196"/>
        <end position="217"/>
    </location>
</feature>
<evidence type="ECO:0000313" key="3">
    <source>
        <dbReference type="EMBL" id="KAL1841901.1"/>
    </source>
</evidence>
<proteinExistence type="predicted"/>
<evidence type="ECO:0000313" key="4">
    <source>
        <dbReference type="Proteomes" id="UP001583172"/>
    </source>
</evidence>
<keyword evidence="4" id="KW-1185">Reference proteome</keyword>
<feature type="compositionally biased region" description="Low complexity" evidence="2">
    <location>
        <begin position="525"/>
        <end position="534"/>
    </location>
</feature>
<feature type="region of interest" description="Disordered" evidence="2">
    <location>
        <begin position="658"/>
        <end position="767"/>
    </location>
</feature>
<feature type="compositionally biased region" description="Basic and acidic residues" evidence="2">
    <location>
        <begin position="681"/>
        <end position="690"/>
    </location>
</feature>
<feature type="compositionally biased region" description="Low complexity" evidence="2">
    <location>
        <begin position="242"/>
        <end position="252"/>
    </location>
</feature>
<dbReference type="Proteomes" id="UP001583172">
    <property type="component" value="Unassembled WGS sequence"/>
</dbReference>
<feature type="compositionally biased region" description="Basic and acidic residues" evidence="2">
    <location>
        <begin position="140"/>
        <end position="150"/>
    </location>
</feature>
<gene>
    <name evidence="3" type="ORF">VTJ49DRAFT_6423</name>
</gene>
<evidence type="ECO:0000256" key="1">
    <source>
        <dbReference type="SAM" id="Coils"/>
    </source>
</evidence>
<feature type="compositionally biased region" description="Gly residues" evidence="2">
    <location>
        <begin position="756"/>
        <end position="767"/>
    </location>
</feature>
<feature type="region of interest" description="Disordered" evidence="2">
    <location>
        <begin position="1"/>
        <end position="153"/>
    </location>
</feature>
<comment type="caution">
    <text evidence="3">The sequence shown here is derived from an EMBL/GenBank/DDBJ whole genome shotgun (WGS) entry which is preliminary data.</text>
</comment>
<reference evidence="3 4" key="1">
    <citation type="journal article" date="2024" name="Commun. Biol.">
        <title>Comparative genomic analysis of thermophilic fungi reveals convergent evolutionary adaptations and gene losses.</title>
        <authorList>
            <person name="Steindorff A.S."/>
            <person name="Aguilar-Pontes M.V."/>
            <person name="Robinson A.J."/>
            <person name="Andreopoulos B."/>
            <person name="LaButti K."/>
            <person name="Kuo A."/>
            <person name="Mondo S."/>
            <person name="Riley R."/>
            <person name="Otillar R."/>
            <person name="Haridas S."/>
            <person name="Lipzen A."/>
            <person name="Grimwood J."/>
            <person name="Schmutz J."/>
            <person name="Clum A."/>
            <person name="Reid I.D."/>
            <person name="Moisan M.C."/>
            <person name="Butler G."/>
            <person name="Nguyen T.T.M."/>
            <person name="Dewar K."/>
            <person name="Conant G."/>
            <person name="Drula E."/>
            <person name="Henrissat B."/>
            <person name="Hansel C."/>
            <person name="Singer S."/>
            <person name="Hutchinson M.I."/>
            <person name="de Vries R.P."/>
            <person name="Natvig D.O."/>
            <person name="Powell A.J."/>
            <person name="Tsang A."/>
            <person name="Grigoriev I.V."/>
        </authorList>
    </citation>
    <scope>NUCLEOTIDE SEQUENCE [LARGE SCALE GENOMIC DNA]</scope>
    <source>
        <strain evidence="3 4">CBS 620.91</strain>
    </source>
</reference>
<accession>A0ABR3VK90</accession>
<feature type="region of interest" description="Disordered" evidence="2">
    <location>
        <begin position="491"/>
        <end position="547"/>
    </location>
</feature>
<protein>
    <recommendedName>
        <fullName evidence="5">Autophagy-related protein 28</fullName>
    </recommendedName>
</protein>
<feature type="compositionally biased region" description="Basic residues" evidence="2">
    <location>
        <begin position="218"/>
        <end position="230"/>
    </location>
</feature>
<name>A0ABR3VK90_HUMIN</name>
<organism evidence="3 4">
    <name type="scientific">Humicola insolens</name>
    <name type="common">Soft-rot fungus</name>
    <dbReference type="NCBI Taxonomy" id="85995"/>
    <lineage>
        <taxon>Eukaryota</taxon>
        <taxon>Fungi</taxon>
        <taxon>Dikarya</taxon>
        <taxon>Ascomycota</taxon>
        <taxon>Pezizomycotina</taxon>
        <taxon>Sordariomycetes</taxon>
        <taxon>Sordariomycetidae</taxon>
        <taxon>Sordariales</taxon>
        <taxon>Chaetomiaceae</taxon>
        <taxon>Mycothermus</taxon>
    </lineage>
</organism>
<evidence type="ECO:0000256" key="2">
    <source>
        <dbReference type="SAM" id="MobiDB-lite"/>
    </source>
</evidence>
<feature type="coiled-coil region" evidence="1">
    <location>
        <begin position="333"/>
        <end position="374"/>
    </location>
</feature>
<feature type="region of interest" description="Disordered" evidence="2">
    <location>
        <begin position="606"/>
        <end position="640"/>
    </location>
</feature>